<feature type="domain" description="C2H2-type" evidence="10">
    <location>
        <begin position="606"/>
        <end position="634"/>
    </location>
</feature>
<evidence type="ECO:0000256" key="1">
    <source>
        <dbReference type="ARBA" id="ARBA00004123"/>
    </source>
</evidence>
<dbReference type="Gene3D" id="3.30.160.60">
    <property type="entry name" value="Classic Zinc Finger"/>
    <property type="match status" value="8"/>
</dbReference>
<keyword evidence="4 8" id="KW-0863">Zinc-finger</keyword>
<dbReference type="SUPFAM" id="SSF57667">
    <property type="entry name" value="beta-beta-alpha zinc fingers"/>
    <property type="match status" value="6"/>
</dbReference>
<dbReference type="PANTHER" id="PTHR24404">
    <property type="entry name" value="ZINC FINGER PROTEIN"/>
    <property type="match status" value="1"/>
</dbReference>
<reference evidence="11 12" key="1">
    <citation type="submission" date="2024-05" db="EMBL/GenBank/DDBJ databases">
        <authorList>
            <person name="Wallberg A."/>
        </authorList>
    </citation>
    <scope>NUCLEOTIDE SEQUENCE [LARGE SCALE GENOMIC DNA]</scope>
</reference>
<dbReference type="AlphaFoldDB" id="A0AAV2QQT6"/>
<dbReference type="Proteomes" id="UP001497623">
    <property type="component" value="Unassembled WGS sequence"/>
</dbReference>
<keyword evidence="7" id="KW-0539">Nucleus</keyword>
<evidence type="ECO:0000256" key="8">
    <source>
        <dbReference type="PROSITE-ProRule" id="PRU00042"/>
    </source>
</evidence>
<feature type="domain" description="C2H2-type" evidence="10">
    <location>
        <begin position="246"/>
        <end position="273"/>
    </location>
</feature>
<evidence type="ECO:0000256" key="3">
    <source>
        <dbReference type="ARBA" id="ARBA00022737"/>
    </source>
</evidence>
<feature type="compositionally biased region" description="Polar residues" evidence="9">
    <location>
        <begin position="692"/>
        <end position="707"/>
    </location>
</feature>
<keyword evidence="12" id="KW-1185">Reference proteome</keyword>
<feature type="non-terminal residue" evidence="11">
    <location>
        <position position="1"/>
    </location>
</feature>
<dbReference type="PROSITE" id="PS50157">
    <property type="entry name" value="ZINC_FINGER_C2H2_2"/>
    <property type="match status" value="10"/>
</dbReference>
<feature type="non-terminal residue" evidence="11">
    <location>
        <position position="716"/>
    </location>
</feature>
<dbReference type="GO" id="GO:0003700">
    <property type="term" value="F:DNA-binding transcription factor activity"/>
    <property type="evidence" value="ECO:0007669"/>
    <property type="project" value="TreeGrafter"/>
</dbReference>
<dbReference type="GO" id="GO:0005634">
    <property type="term" value="C:nucleus"/>
    <property type="evidence" value="ECO:0007669"/>
    <property type="project" value="UniProtKB-SubCell"/>
</dbReference>
<dbReference type="Pfam" id="PF00096">
    <property type="entry name" value="zf-C2H2"/>
    <property type="match status" value="4"/>
</dbReference>
<sequence>QDLHSGKLDKCVVENAEKSDNFNMKNENIISNGTVNNGKFAVTGKDIKEISRSYDKKAKTSDNKNILLSCDMCTFTSSREDIVFQHIQRHTQIEERKELLRCNICEYLTTRKHHMLRHMKKHSKKQQKVYMCELCEVEFTEKKAFESHKYDTHIKPGESFDCGLCNNCFDTSQELKRHIKIHSVEKIRFACVICDSTFASQTSLNIHKRTHIGKKSFHCSKCKYSCTKKSTLDNHLLNHTDNDQLLACKECDLKFKNNILLSVHMKIHRMKKPFMCPDCDFRSLSQKDLQEHMKNHKLDKYLICIKCNATFAEKNLFEIHAKTHDTHTDFNCSKCNEFFLSTELLSYHMDVLHCDDDKNTETSTLHLQYGNQNLYNCNVCEFKASSETDFQNHNLIHSNTDNKNYSKLKLEYHNEHLDFKDKLSRNGNTDSSNGKIMKDSSTPYKRKRKSSWTGKGDSSQKLTDEIFICTKCNFQTVDVNLFTIHKSNHVEDDSFKSVLFTSESKNVPENCKFIASIDKCTPLKCSVCDYEAVNDDSLALHNHIHAIEQSFSCSDCNFKAIDQRSLILHQLNHNKKSFLCEICGMTAINSDALNTHNLTHRNENPFHCEVCGFGASHRTALIQHMVALHGGKKIFSCNICTENFTLKSSLKEHLMTHIYGKKRKRNMKTEKKNSKSFTANLKTRKIITNEIQKSSTASDAVNDSQKSSLDKKQDIK</sequence>
<dbReference type="PANTHER" id="PTHR24404:SF114">
    <property type="entry name" value="KLUMPFUSS, ISOFORM B-RELATED"/>
    <property type="match status" value="1"/>
</dbReference>
<comment type="caution">
    <text evidence="11">The sequence shown here is derived from an EMBL/GenBank/DDBJ whole genome shotgun (WGS) entry which is preliminary data.</text>
</comment>
<dbReference type="PROSITE" id="PS00028">
    <property type="entry name" value="ZINC_FINGER_C2H2_1"/>
    <property type="match status" value="8"/>
</dbReference>
<feature type="region of interest" description="Disordered" evidence="9">
    <location>
        <begin position="421"/>
        <end position="458"/>
    </location>
</feature>
<feature type="domain" description="C2H2-type" evidence="10">
    <location>
        <begin position="189"/>
        <end position="216"/>
    </location>
</feature>
<evidence type="ECO:0000313" key="11">
    <source>
        <dbReference type="EMBL" id="CAL4097346.1"/>
    </source>
</evidence>
<name>A0AAV2QQT6_MEGNR</name>
<dbReference type="InterPro" id="IPR013087">
    <property type="entry name" value="Znf_C2H2_type"/>
</dbReference>
<keyword evidence="6" id="KW-0238">DNA-binding</keyword>
<gene>
    <name evidence="11" type="ORF">MNOR_LOCUS15969</name>
</gene>
<dbReference type="GO" id="GO:0006357">
    <property type="term" value="P:regulation of transcription by RNA polymerase II"/>
    <property type="evidence" value="ECO:0007669"/>
    <property type="project" value="TreeGrafter"/>
</dbReference>
<dbReference type="GO" id="GO:0008270">
    <property type="term" value="F:zinc ion binding"/>
    <property type="evidence" value="ECO:0007669"/>
    <property type="project" value="UniProtKB-KW"/>
</dbReference>
<dbReference type="InterPro" id="IPR050589">
    <property type="entry name" value="Ikaros_C2H2-ZF"/>
</dbReference>
<proteinExistence type="predicted"/>
<feature type="compositionally biased region" description="Polar residues" evidence="9">
    <location>
        <begin position="425"/>
        <end position="443"/>
    </location>
</feature>
<feature type="domain" description="C2H2-type" evidence="10">
    <location>
        <begin position="100"/>
        <end position="127"/>
    </location>
</feature>
<accession>A0AAV2QQT6</accession>
<feature type="domain" description="C2H2-type" evidence="10">
    <location>
        <begin position="635"/>
        <end position="662"/>
    </location>
</feature>
<evidence type="ECO:0000256" key="5">
    <source>
        <dbReference type="ARBA" id="ARBA00022833"/>
    </source>
</evidence>
<dbReference type="EMBL" id="CAXKWB010010246">
    <property type="protein sequence ID" value="CAL4097346.1"/>
    <property type="molecule type" value="Genomic_DNA"/>
</dbReference>
<evidence type="ECO:0000313" key="12">
    <source>
        <dbReference type="Proteomes" id="UP001497623"/>
    </source>
</evidence>
<feature type="region of interest" description="Disordered" evidence="9">
    <location>
        <begin position="692"/>
        <end position="716"/>
    </location>
</feature>
<evidence type="ECO:0000256" key="2">
    <source>
        <dbReference type="ARBA" id="ARBA00022723"/>
    </source>
</evidence>
<feature type="domain" description="C2H2-type" evidence="10">
    <location>
        <begin position="160"/>
        <end position="187"/>
    </location>
</feature>
<organism evidence="11 12">
    <name type="scientific">Meganyctiphanes norvegica</name>
    <name type="common">Northern krill</name>
    <name type="synonym">Thysanopoda norvegica</name>
    <dbReference type="NCBI Taxonomy" id="48144"/>
    <lineage>
        <taxon>Eukaryota</taxon>
        <taxon>Metazoa</taxon>
        <taxon>Ecdysozoa</taxon>
        <taxon>Arthropoda</taxon>
        <taxon>Crustacea</taxon>
        <taxon>Multicrustacea</taxon>
        <taxon>Malacostraca</taxon>
        <taxon>Eumalacostraca</taxon>
        <taxon>Eucarida</taxon>
        <taxon>Euphausiacea</taxon>
        <taxon>Euphausiidae</taxon>
        <taxon>Meganyctiphanes</taxon>
    </lineage>
</organism>
<evidence type="ECO:0000256" key="4">
    <source>
        <dbReference type="ARBA" id="ARBA00022771"/>
    </source>
</evidence>
<feature type="domain" description="C2H2-type" evidence="10">
    <location>
        <begin position="130"/>
        <end position="158"/>
    </location>
</feature>
<feature type="domain" description="C2H2-type" evidence="10">
    <location>
        <begin position="217"/>
        <end position="244"/>
    </location>
</feature>
<evidence type="ECO:0000256" key="6">
    <source>
        <dbReference type="ARBA" id="ARBA00023125"/>
    </source>
</evidence>
<feature type="domain" description="C2H2-type" evidence="10">
    <location>
        <begin position="578"/>
        <end position="605"/>
    </location>
</feature>
<evidence type="ECO:0000256" key="7">
    <source>
        <dbReference type="ARBA" id="ARBA00023242"/>
    </source>
</evidence>
<comment type="subcellular location">
    <subcellularLocation>
        <location evidence="1">Nucleus</location>
    </subcellularLocation>
</comment>
<evidence type="ECO:0000256" key="9">
    <source>
        <dbReference type="SAM" id="MobiDB-lite"/>
    </source>
</evidence>
<keyword evidence="3" id="KW-0677">Repeat</keyword>
<feature type="domain" description="C2H2-type" evidence="10">
    <location>
        <begin position="330"/>
        <end position="358"/>
    </location>
</feature>
<dbReference type="SMART" id="SM00355">
    <property type="entry name" value="ZnF_C2H2"/>
    <property type="match status" value="17"/>
</dbReference>
<dbReference type="InterPro" id="IPR036236">
    <property type="entry name" value="Znf_C2H2_sf"/>
</dbReference>
<dbReference type="GO" id="GO:0000978">
    <property type="term" value="F:RNA polymerase II cis-regulatory region sequence-specific DNA binding"/>
    <property type="evidence" value="ECO:0007669"/>
    <property type="project" value="TreeGrafter"/>
</dbReference>
<protein>
    <recommendedName>
        <fullName evidence="10">C2H2-type domain-containing protein</fullName>
    </recommendedName>
</protein>
<keyword evidence="5" id="KW-0862">Zinc</keyword>
<evidence type="ECO:0000259" key="10">
    <source>
        <dbReference type="PROSITE" id="PS50157"/>
    </source>
</evidence>
<keyword evidence="2" id="KW-0479">Metal-binding</keyword>